<evidence type="ECO:0000256" key="1">
    <source>
        <dbReference type="SAM" id="Phobius"/>
    </source>
</evidence>
<keyword evidence="1" id="KW-0472">Membrane</keyword>
<dbReference type="EMBL" id="LATX01001188">
    <property type="protein sequence ID" value="KTB43350.1"/>
    <property type="molecule type" value="Genomic_DNA"/>
</dbReference>
<organism evidence="3 4">
    <name type="scientific">Moniliophthora roreri</name>
    <name type="common">Frosty pod rot fungus</name>
    <name type="synonym">Monilia roreri</name>
    <dbReference type="NCBI Taxonomy" id="221103"/>
    <lineage>
        <taxon>Eukaryota</taxon>
        <taxon>Fungi</taxon>
        <taxon>Dikarya</taxon>
        <taxon>Basidiomycota</taxon>
        <taxon>Agaricomycotina</taxon>
        <taxon>Agaricomycetes</taxon>
        <taxon>Agaricomycetidae</taxon>
        <taxon>Agaricales</taxon>
        <taxon>Marasmiineae</taxon>
        <taxon>Marasmiaceae</taxon>
        <taxon>Moniliophthora</taxon>
    </lineage>
</organism>
<evidence type="ECO:0000313" key="4">
    <source>
        <dbReference type="Proteomes" id="UP000054988"/>
    </source>
</evidence>
<proteinExistence type="predicted"/>
<comment type="caution">
    <text evidence="3">The sequence shown here is derived from an EMBL/GenBank/DDBJ whole genome shotgun (WGS) entry which is preliminary data.</text>
</comment>
<feature type="transmembrane region" description="Helical" evidence="1">
    <location>
        <begin position="176"/>
        <end position="203"/>
    </location>
</feature>
<gene>
    <name evidence="3" type="ORF">WG66_4073</name>
</gene>
<feature type="domain" description="DUF6535" evidence="2">
    <location>
        <begin position="8"/>
        <end position="172"/>
    </location>
</feature>
<dbReference type="InterPro" id="IPR045338">
    <property type="entry name" value="DUF6535"/>
</dbReference>
<dbReference type="Pfam" id="PF20153">
    <property type="entry name" value="DUF6535"/>
    <property type="match status" value="1"/>
</dbReference>
<reference evidence="3 4" key="1">
    <citation type="submission" date="2015-12" db="EMBL/GenBank/DDBJ databases">
        <title>Draft genome sequence of Moniliophthora roreri, the causal agent of frosty pod rot of cacao.</title>
        <authorList>
            <person name="Aime M.C."/>
            <person name="Diaz-Valderrama J.R."/>
            <person name="Kijpornyongpan T."/>
            <person name="Phillips-Mora W."/>
        </authorList>
    </citation>
    <scope>NUCLEOTIDE SEQUENCE [LARGE SCALE GENOMIC DNA]</scope>
    <source>
        <strain evidence="3 4">MCA 2952</strain>
    </source>
</reference>
<keyword evidence="1" id="KW-1133">Transmembrane helix</keyword>
<evidence type="ECO:0000313" key="3">
    <source>
        <dbReference type="EMBL" id="KTB43350.1"/>
    </source>
</evidence>
<feature type="transmembrane region" description="Helical" evidence="1">
    <location>
        <begin position="142"/>
        <end position="164"/>
    </location>
</feature>
<sequence>MEPGNHRWNFDDDMVKNWKEDIDTLLVFAGLFSAVVTAFTIESYQWLVEDPADITVVLLTQISMQLNASQTASLTRTPFKPDTSSIRINCFWFLSLIFSLTSGLFALLCKQWLREHQRDTPTRTPGEALALRQLRRDSFEKWGVSSFLSALPILLEVALLLFFVGVLDLLWNRHVIPFALCFTAVTLSAGLYFVTTILPTVVVPHTQISNILSAGMGYLSSFVQTHPSPPPILARLEICRKACTRHMGSFEFADIGLVLVRSSSSQAVRPGCDA</sequence>
<feature type="transmembrane region" description="Helical" evidence="1">
    <location>
        <begin position="86"/>
        <end position="108"/>
    </location>
</feature>
<dbReference type="Proteomes" id="UP000054988">
    <property type="component" value="Unassembled WGS sequence"/>
</dbReference>
<accession>A0A0W0G483</accession>
<dbReference type="AlphaFoldDB" id="A0A0W0G483"/>
<keyword evidence="1" id="KW-0812">Transmembrane</keyword>
<feature type="transmembrane region" description="Helical" evidence="1">
    <location>
        <begin position="24"/>
        <end position="41"/>
    </location>
</feature>
<evidence type="ECO:0000259" key="2">
    <source>
        <dbReference type="Pfam" id="PF20153"/>
    </source>
</evidence>
<protein>
    <recommendedName>
        <fullName evidence="2">DUF6535 domain-containing protein</fullName>
    </recommendedName>
</protein>
<name>A0A0W0G483_MONRR</name>